<dbReference type="SUPFAM" id="SSF56784">
    <property type="entry name" value="HAD-like"/>
    <property type="match status" value="1"/>
</dbReference>
<sequence length="506" mass="57406">MSGFVQGVSVESPLWWKRGCSGAALKACKACRRTANGSRRTAAVRDAHVEMTALARPGALSFDSRFAVVGRGVMRSKAGFAVAREQAWGRGRGQSLPAPVLHVFLPRNPGLSDGDDGEDESRLDKASLDRDLFWLDDNQDEYDDDGYLIRRAPSSDDEQAQEQAPQSTNDKGSHSSQTKAATAESESRPAIDRRRIISEVDLFREKELLFSDSKPTYDDSYRDREKKRSLSAFRGGRGGFIDVEEMNRTLTPDFLERHRFVLAPDEAFGAIFMWEAIVEGWRELEMGAWNAVATEESLYPVDMEDVIRAEDMIPEQAVQRVFHWTTDWGQIKKLIFRQREVLNEQLDSFEGFRVRDGVVPWLEALAKHGTRVCLCAPLPRQRVELILKKLDLRQCFPYMITADQEFESLEQMCLLAALTFERPPQKCAVFTDRPKGIIAAHEISMKAVAMVQAYKAFELRSADVTVSSFDQLVVLNVRRLFSEAGYERMDPQTQTEVQQLTMEEQR</sequence>
<comment type="caution">
    <text evidence="2">The sequence shown here is derived from an EMBL/GenBank/DDBJ whole genome shotgun (WGS) entry which is preliminary data.</text>
</comment>
<name>A0A5J4Z5Z9_PORPP</name>
<dbReference type="OrthoDB" id="40579at2759"/>
<dbReference type="Proteomes" id="UP000324585">
    <property type="component" value="Unassembled WGS sequence"/>
</dbReference>
<evidence type="ECO:0000313" key="2">
    <source>
        <dbReference type="EMBL" id="KAA8498512.1"/>
    </source>
</evidence>
<accession>A0A5J4Z5Z9</accession>
<dbReference type="InterPro" id="IPR023214">
    <property type="entry name" value="HAD_sf"/>
</dbReference>
<feature type="region of interest" description="Disordered" evidence="1">
    <location>
        <begin position="154"/>
        <end position="190"/>
    </location>
</feature>
<gene>
    <name evidence="2" type="ORF">FVE85_6097</name>
</gene>
<dbReference type="Gene3D" id="3.40.50.1000">
    <property type="entry name" value="HAD superfamily/HAD-like"/>
    <property type="match status" value="1"/>
</dbReference>
<protein>
    <submittedName>
        <fullName evidence="2">5-amino-6-(5-phospho-D-ribitylamino)uracil phosphatase, chloroplastic</fullName>
    </submittedName>
</protein>
<keyword evidence="3" id="KW-1185">Reference proteome</keyword>
<evidence type="ECO:0000256" key="1">
    <source>
        <dbReference type="SAM" id="MobiDB-lite"/>
    </source>
</evidence>
<proteinExistence type="predicted"/>
<dbReference type="PANTHER" id="PTHR47858">
    <property type="entry name" value="HALOACID DEHALOGENASE-LIKE HYDROLASE (HAD) SUPERFAMILY PROTEIN"/>
    <property type="match status" value="1"/>
</dbReference>
<dbReference type="Pfam" id="PF13419">
    <property type="entry name" value="HAD_2"/>
    <property type="match status" value="1"/>
</dbReference>
<reference evidence="3" key="1">
    <citation type="journal article" date="2019" name="Nat. Commun.">
        <title>Expansion of phycobilisome linker gene families in mesophilic red algae.</title>
        <authorList>
            <person name="Lee J."/>
            <person name="Kim D."/>
            <person name="Bhattacharya D."/>
            <person name="Yoon H.S."/>
        </authorList>
    </citation>
    <scope>NUCLEOTIDE SEQUENCE [LARGE SCALE GENOMIC DNA]</scope>
    <source>
        <strain evidence="3">CCMP 1328</strain>
    </source>
</reference>
<feature type="compositionally biased region" description="Polar residues" evidence="1">
    <location>
        <begin position="161"/>
        <end position="180"/>
    </location>
</feature>
<dbReference type="EMBL" id="VRMN01000001">
    <property type="protein sequence ID" value="KAA8498512.1"/>
    <property type="molecule type" value="Genomic_DNA"/>
</dbReference>
<dbReference type="AlphaFoldDB" id="A0A5J4Z5Z9"/>
<evidence type="ECO:0000313" key="3">
    <source>
        <dbReference type="Proteomes" id="UP000324585"/>
    </source>
</evidence>
<dbReference type="InterPro" id="IPR041492">
    <property type="entry name" value="HAD_2"/>
</dbReference>
<dbReference type="PANTHER" id="PTHR47858:SF2">
    <property type="entry name" value="HALOACID DEHALOGENASE-LIKE HYDROLASE (HAD) SUPERFAMILY PROTEIN"/>
    <property type="match status" value="1"/>
</dbReference>
<organism evidence="2 3">
    <name type="scientific">Porphyridium purpureum</name>
    <name type="common">Red alga</name>
    <name type="synonym">Porphyridium cruentum</name>
    <dbReference type="NCBI Taxonomy" id="35688"/>
    <lineage>
        <taxon>Eukaryota</taxon>
        <taxon>Rhodophyta</taxon>
        <taxon>Bangiophyceae</taxon>
        <taxon>Porphyridiales</taxon>
        <taxon>Porphyridiaceae</taxon>
        <taxon>Porphyridium</taxon>
    </lineage>
</organism>
<dbReference type="InterPro" id="IPR036412">
    <property type="entry name" value="HAD-like_sf"/>
</dbReference>